<organism evidence="1 2">
    <name type="scientific">Parelaphostrongylus tenuis</name>
    <name type="common">Meningeal worm</name>
    <dbReference type="NCBI Taxonomy" id="148309"/>
    <lineage>
        <taxon>Eukaryota</taxon>
        <taxon>Metazoa</taxon>
        <taxon>Ecdysozoa</taxon>
        <taxon>Nematoda</taxon>
        <taxon>Chromadorea</taxon>
        <taxon>Rhabditida</taxon>
        <taxon>Rhabditina</taxon>
        <taxon>Rhabditomorpha</taxon>
        <taxon>Strongyloidea</taxon>
        <taxon>Metastrongylidae</taxon>
        <taxon>Parelaphostrongylus</taxon>
    </lineage>
</organism>
<comment type="caution">
    <text evidence="1">The sequence shown here is derived from an EMBL/GenBank/DDBJ whole genome shotgun (WGS) entry which is preliminary data.</text>
</comment>
<protein>
    <submittedName>
        <fullName evidence="1">Uncharacterized protein</fullName>
    </submittedName>
</protein>
<accession>A0AAD5M3B0</accession>
<dbReference type="EMBL" id="JAHQIW010000606">
    <property type="protein sequence ID" value="KAJ1349113.1"/>
    <property type="molecule type" value="Genomic_DNA"/>
</dbReference>
<gene>
    <name evidence="1" type="ORF">KIN20_004564</name>
</gene>
<proteinExistence type="predicted"/>
<reference evidence="1" key="1">
    <citation type="submission" date="2021-06" db="EMBL/GenBank/DDBJ databases">
        <title>Parelaphostrongylus tenuis whole genome reference sequence.</title>
        <authorList>
            <person name="Garwood T.J."/>
            <person name="Larsen P.A."/>
            <person name="Fountain-Jones N.M."/>
            <person name="Garbe J.R."/>
            <person name="Macchietto M.G."/>
            <person name="Kania S.A."/>
            <person name="Gerhold R.W."/>
            <person name="Richards J.E."/>
            <person name="Wolf T.M."/>
        </authorList>
    </citation>
    <scope>NUCLEOTIDE SEQUENCE</scope>
    <source>
        <strain evidence="1">MNPRO001-30</strain>
        <tissue evidence="1">Meninges</tissue>
    </source>
</reference>
<evidence type="ECO:0000313" key="2">
    <source>
        <dbReference type="Proteomes" id="UP001196413"/>
    </source>
</evidence>
<dbReference type="Proteomes" id="UP001196413">
    <property type="component" value="Unassembled WGS sequence"/>
</dbReference>
<evidence type="ECO:0000313" key="1">
    <source>
        <dbReference type="EMBL" id="KAJ1349113.1"/>
    </source>
</evidence>
<sequence length="133" mass="15381">MSPGFYYENNTRRAYWMPRSKDPSTQQGLSYVLERLGSQFCRVDGVCLLRNKQIINADVQHKGTTLKVDSSSAREAPKTTMFPFSTFDLRCKVDWPPTGDWTERRCYIHRIALIMLHRIIIYSVSEAEVVGET</sequence>
<keyword evidence="2" id="KW-1185">Reference proteome</keyword>
<dbReference type="AlphaFoldDB" id="A0AAD5M3B0"/>
<name>A0AAD5M3B0_PARTN</name>